<evidence type="ECO:0000256" key="2">
    <source>
        <dbReference type="ARBA" id="ARBA00023186"/>
    </source>
</evidence>
<dbReference type="InterPro" id="IPR036533">
    <property type="entry name" value="BAG_dom_sf"/>
</dbReference>
<feature type="domain" description="BAG" evidence="5">
    <location>
        <begin position="83"/>
        <end position="163"/>
    </location>
</feature>
<dbReference type="CDD" id="cd23767">
    <property type="entry name" value="IQCD"/>
    <property type="match status" value="1"/>
</dbReference>
<dbReference type="InterPro" id="IPR040400">
    <property type="entry name" value="BAG5/6/7/8"/>
</dbReference>
<dbReference type="GO" id="GO:0006457">
    <property type="term" value="P:protein folding"/>
    <property type="evidence" value="ECO:0007669"/>
    <property type="project" value="TreeGrafter"/>
</dbReference>
<dbReference type="SUPFAM" id="SSF63491">
    <property type="entry name" value="BAG domain"/>
    <property type="match status" value="1"/>
</dbReference>
<dbReference type="PANTHER" id="PTHR33322">
    <property type="entry name" value="BAG DOMAIN CONTAINING PROTEIN, EXPRESSED"/>
    <property type="match status" value="1"/>
</dbReference>
<feature type="coiled-coil region" evidence="3">
    <location>
        <begin position="371"/>
        <end position="426"/>
    </location>
</feature>
<name>A0AA88WSM4_9ASTE</name>
<dbReference type="Pfam" id="PF02179">
    <property type="entry name" value="BAG"/>
    <property type="match status" value="1"/>
</dbReference>
<keyword evidence="2" id="KW-0143">Chaperone</keyword>
<dbReference type="Gene3D" id="1.20.58.120">
    <property type="entry name" value="BAG domain"/>
    <property type="match status" value="1"/>
</dbReference>
<evidence type="ECO:0000313" key="6">
    <source>
        <dbReference type="EMBL" id="KAK3033378.1"/>
    </source>
</evidence>
<reference evidence="6" key="1">
    <citation type="submission" date="2022-12" db="EMBL/GenBank/DDBJ databases">
        <title>Draft genome assemblies for two species of Escallonia (Escalloniales).</title>
        <authorList>
            <person name="Chanderbali A."/>
            <person name="Dervinis C."/>
            <person name="Anghel I."/>
            <person name="Soltis D."/>
            <person name="Soltis P."/>
            <person name="Zapata F."/>
        </authorList>
    </citation>
    <scope>NUCLEOTIDE SEQUENCE</scope>
    <source>
        <strain evidence="6">UCBG64.0493</strain>
        <tissue evidence="6">Leaf</tissue>
    </source>
</reference>
<evidence type="ECO:0000256" key="4">
    <source>
        <dbReference type="SAM" id="MobiDB-lite"/>
    </source>
</evidence>
<keyword evidence="1" id="KW-0112">Calmodulin-binding</keyword>
<comment type="caution">
    <text evidence="6">The sequence shown here is derived from an EMBL/GenBank/DDBJ whole genome shotgun (WGS) entry which is preliminary data.</text>
</comment>
<protein>
    <recommendedName>
        <fullName evidence="5">BAG domain-containing protein</fullName>
    </recommendedName>
</protein>
<organism evidence="6 7">
    <name type="scientific">Escallonia herrerae</name>
    <dbReference type="NCBI Taxonomy" id="1293975"/>
    <lineage>
        <taxon>Eukaryota</taxon>
        <taxon>Viridiplantae</taxon>
        <taxon>Streptophyta</taxon>
        <taxon>Embryophyta</taxon>
        <taxon>Tracheophyta</taxon>
        <taxon>Spermatophyta</taxon>
        <taxon>Magnoliopsida</taxon>
        <taxon>eudicotyledons</taxon>
        <taxon>Gunneridae</taxon>
        <taxon>Pentapetalae</taxon>
        <taxon>asterids</taxon>
        <taxon>campanulids</taxon>
        <taxon>Escalloniales</taxon>
        <taxon>Escalloniaceae</taxon>
        <taxon>Escallonia</taxon>
    </lineage>
</organism>
<proteinExistence type="predicted"/>
<gene>
    <name evidence="6" type="ORF">RJ639_034428</name>
</gene>
<dbReference type="GO" id="GO:0051087">
    <property type="term" value="F:protein-folding chaperone binding"/>
    <property type="evidence" value="ECO:0007669"/>
    <property type="project" value="InterPro"/>
</dbReference>
<keyword evidence="7" id="KW-1185">Reference proteome</keyword>
<evidence type="ECO:0000259" key="5">
    <source>
        <dbReference type="PROSITE" id="PS51035"/>
    </source>
</evidence>
<dbReference type="PROSITE" id="PS50096">
    <property type="entry name" value="IQ"/>
    <property type="match status" value="1"/>
</dbReference>
<dbReference type="SMART" id="SM00015">
    <property type="entry name" value="IQ"/>
    <property type="match status" value="1"/>
</dbReference>
<keyword evidence="3" id="KW-0175">Coiled coil</keyword>
<feature type="compositionally biased region" description="Basic and acidic residues" evidence="4">
    <location>
        <begin position="193"/>
        <end position="203"/>
    </location>
</feature>
<dbReference type="InterPro" id="IPR003103">
    <property type="entry name" value="BAG_domain"/>
</dbReference>
<dbReference type="PANTHER" id="PTHR33322:SF4">
    <property type="entry name" value="BAG DOMAIN CONTAINING PROTEIN, EXPRESSED"/>
    <property type="match status" value="1"/>
</dbReference>
<feature type="region of interest" description="Disordered" evidence="4">
    <location>
        <begin position="184"/>
        <end position="205"/>
    </location>
</feature>
<evidence type="ECO:0000256" key="1">
    <source>
        <dbReference type="ARBA" id="ARBA00022860"/>
    </source>
</evidence>
<dbReference type="GO" id="GO:0005516">
    <property type="term" value="F:calmodulin binding"/>
    <property type="evidence" value="ECO:0007669"/>
    <property type="project" value="UniProtKB-KW"/>
</dbReference>
<dbReference type="InterPro" id="IPR000048">
    <property type="entry name" value="IQ_motif_EF-hand-BS"/>
</dbReference>
<feature type="region of interest" description="Disordered" evidence="4">
    <location>
        <begin position="1"/>
        <end position="24"/>
    </location>
</feature>
<dbReference type="Proteomes" id="UP001188597">
    <property type="component" value="Unassembled WGS sequence"/>
</dbReference>
<dbReference type="AlphaFoldDB" id="A0AA88WSM4"/>
<evidence type="ECO:0000313" key="7">
    <source>
        <dbReference type="Proteomes" id="UP001188597"/>
    </source>
</evidence>
<dbReference type="SMART" id="SM00264">
    <property type="entry name" value="BAG"/>
    <property type="match status" value="1"/>
</dbReference>
<evidence type="ECO:0000256" key="3">
    <source>
        <dbReference type="SAM" id="Coils"/>
    </source>
</evidence>
<dbReference type="EMBL" id="JAVXUP010000236">
    <property type="protein sequence ID" value="KAK3033378.1"/>
    <property type="molecule type" value="Genomic_DNA"/>
</dbReference>
<dbReference type="GO" id="GO:0009506">
    <property type="term" value="C:plasmodesma"/>
    <property type="evidence" value="ECO:0007669"/>
    <property type="project" value="TreeGrafter"/>
</dbReference>
<dbReference type="PROSITE" id="PS51035">
    <property type="entry name" value="BAG"/>
    <property type="match status" value="1"/>
</dbReference>
<sequence length="442" mass="49219">MDPFFRTHFNQPSRHYHGRGASTAQPAVARKPTAFPSPKVISIPVQFVGLEPDRPEITHSVALRPASALKIQKVFRGFRVRKSVKKIVSIKNDVDSIEVRVSKPETVALIQKDPKERVRVNETLMGLLFKLDSVRGVDSGVRDLRKGVIKKAIALQERVDDIATAPVQTVVDQDRMVDLAVDEMDGPDQTPVVKDDDSDKMDGPDQTLVVKVKDSAEEEIEDVDENLEIDGPDQTQVAKVEDYDGVAAFDDQTLDVKQIECEKAVVEMDGPDQALDVKDSSAERMEGVEENLEVDCPDMSAGDMGDGSDSEFVEVDMPEVKSDEEPCVVKEVVGTVSPLSECIENNAGKEVSNAVKNEMEIESVGMPEGGAKECRDDNKRSREMLEKMVEENGKMMSLMTQLFERNEVQTRMLGSLTRRVEQLEKALVCDKLRRKKKRNGFE</sequence>
<accession>A0AA88WSM4</accession>